<dbReference type="InterPro" id="IPR032675">
    <property type="entry name" value="LRR_dom_sf"/>
</dbReference>
<evidence type="ECO:0000256" key="2">
    <source>
        <dbReference type="ARBA" id="ARBA00022737"/>
    </source>
</evidence>
<dbReference type="PRINTS" id="PR00019">
    <property type="entry name" value="LEURICHRPT"/>
</dbReference>
<keyword evidence="2" id="KW-0677">Repeat</keyword>
<dbReference type="SMART" id="SM00365">
    <property type="entry name" value="LRR_SD22"/>
    <property type="match status" value="3"/>
</dbReference>
<keyword evidence="1" id="KW-0433">Leucine-rich repeat</keyword>
<dbReference type="InterPro" id="IPR003591">
    <property type="entry name" value="Leu-rich_rpt_typical-subtyp"/>
</dbReference>
<gene>
    <name evidence="3" type="ORF">B9W14_08345</name>
</gene>
<dbReference type="Gene3D" id="3.80.10.10">
    <property type="entry name" value="Ribonuclease Inhibitor"/>
    <property type="match status" value="1"/>
</dbReference>
<dbReference type="PANTHER" id="PTHR15454">
    <property type="entry name" value="NISCHARIN RELATED"/>
    <property type="match status" value="1"/>
</dbReference>
<dbReference type="InterPro" id="IPR001611">
    <property type="entry name" value="Leu-rich_rpt"/>
</dbReference>
<name>A0A2U8DPV7_9CLOT</name>
<dbReference type="SUPFAM" id="SSF52047">
    <property type="entry name" value="RNI-like"/>
    <property type="match status" value="1"/>
</dbReference>
<dbReference type="AlphaFoldDB" id="A0A2U8DPV7"/>
<keyword evidence="4" id="KW-1185">Reference proteome</keyword>
<dbReference type="RefSeq" id="WP_052037935.1">
    <property type="nucleotide sequence ID" value="NZ_CP020953.1"/>
</dbReference>
<organism evidence="3 4">
    <name type="scientific">Clostridium drakei</name>
    <dbReference type="NCBI Taxonomy" id="332101"/>
    <lineage>
        <taxon>Bacteria</taxon>
        <taxon>Bacillati</taxon>
        <taxon>Bacillota</taxon>
        <taxon>Clostridia</taxon>
        <taxon>Eubacteriales</taxon>
        <taxon>Clostridiaceae</taxon>
        <taxon>Clostridium</taxon>
    </lineage>
</organism>
<evidence type="ECO:0000313" key="4">
    <source>
        <dbReference type="Proteomes" id="UP000244910"/>
    </source>
</evidence>
<sequence length="347" mass="40133">MYVHNYIKQKPKLDDIATYYHKAMNENVIIKHFVKNKINILKKHRQTLDLGINQISDISGAANSLKELTNLNNLNLYNNQISNIDQLSKLTNLKTLDLSHNKISDISALKELTNLQMLGLGNNKISNVSVFKNLTNLRELILLDNPISNDDIQALKNALPRCEINEIRVKKPNIYLYPEKTEELSVQVIPQGRITKSIPEYNGGWKVTVDPNGKIDNAYDFLFYEASINYKFTLDKGWIVNKGNFNEEMNSILTSIGLNYKEKSDFIEYWSKELNWKTSKYAVYYLDPKEINEAIKLNLSKEPDSILRAYFYFVPIKDNQNLEIKKPEIKEFKRNGFTVVEWGGIGK</sequence>
<evidence type="ECO:0000313" key="3">
    <source>
        <dbReference type="EMBL" id="AWI04501.1"/>
    </source>
</evidence>
<dbReference type="KEGG" id="cdrk:B9W14_08345"/>
<accession>A0A2U8DPV7</accession>
<dbReference type="Pfam" id="PF12799">
    <property type="entry name" value="LRR_4"/>
    <property type="match status" value="2"/>
</dbReference>
<proteinExistence type="predicted"/>
<evidence type="ECO:0008006" key="5">
    <source>
        <dbReference type="Google" id="ProtNLM"/>
    </source>
</evidence>
<dbReference type="PROSITE" id="PS51450">
    <property type="entry name" value="LRR"/>
    <property type="match status" value="3"/>
</dbReference>
<dbReference type="EMBL" id="CP020953">
    <property type="protein sequence ID" value="AWI04501.1"/>
    <property type="molecule type" value="Genomic_DNA"/>
</dbReference>
<dbReference type="GO" id="GO:0005737">
    <property type="term" value="C:cytoplasm"/>
    <property type="evidence" value="ECO:0007669"/>
    <property type="project" value="TreeGrafter"/>
</dbReference>
<dbReference type="SMART" id="SM00368">
    <property type="entry name" value="LRR_RI"/>
    <property type="match status" value="2"/>
</dbReference>
<dbReference type="PANTHER" id="PTHR15454:SF56">
    <property type="entry name" value="PROTEIN PHOSPHATASE 1 REGULATORY SUBUNIT 7-RELATED"/>
    <property type="match status" value="1"/>
</dbReference>
<evidence type="ECO:0000256" key="1">
    <source>
        <dbReference type="ARBA" id="ARBA00022614"/>
    </source>
</evidence>
<dbReference type="InterPro" id="IPR025875">
    <property type="entry name" value="Leu-rich_rpt_4"/>
</dbReference>
<protein>
    <recommendedName>
        <fullName evidence="5">Leucine-rich repeat domain-containing protein</fullName>
    </recommendedName>
</protein>
<dbReference type="SMART" id="SM00369">
    <property type="entry name" value="LRR_TYP"/>
    <property type="match status" value="4"/>
</dbReference>
<reference evidence="4" key="1">
    <citation type="submission" date="2017-04" db="EMBL/GenBank/DDBJ databases">
        <authorList>
            <person name="Song Y."/>
            <person name="Cho B.-K."/>
        </authorList>
    </citation>
    <scope>NUCLEOTIDE SEQUENCE [LARGE SCALE GENOMIC DNA]</scope>
    <source>
        <strain evidence="4">SL1</strain>
    </source>
</reference>
<dbReference type="Proteomes" id="UP000244910">
    <property type="component" value="Chromosome"/>
</dbReference>